<name>A0A451BQM8_9GAMM</name>
<accession>A0A451BQM8</accession>
<protein>
    <submittedName>
        <fullName evidence="3">RNA recognition motif. (A.k.a. RRM, RBD, or RNP domain)</fullName>
    </submittedName>
</protein>
<dbReference type="SMART" id="SM00360">
    <property type="entry name" value="RRM"/>
    <property type="match status" value="1"/>
</dbReference>
<dbReference type="EMBL" id="CAADFR010000139">
    <property type="protein sequence ID" value="VFK43207.1"/>
    <property type="molecule type" value="Genomic_DNA"/>
</dbReference>
<feature type="domain" description="RRM" evidence="1">
    <location>
        <begin position="2"/>
        <end position="70"/>
    </location>
</feature>
<dbReference type="InterPro" id="IPR035979">
    <property type="entry name" value="RBD_domain_sf"/>
</dbReference>
<dbReference type="EMBL" id="CAADHB010000134">
    <property type="protein sequence ID" value="VFK80631.1"/>
    <property type="molecule type" value="Genomic_DNA"/>
</dbReference>
<dbReference type="InterPro" id="IPR012677">
    <property type="entry name" value="Nucleotide-bd_a/b_plait_sf"/>
</dbReference>
<dbReference type="Gene3D" id="3.30.70.330">
    <property type="match status" value="1"/>
</dbReference>
<evidence type="ECO:0000313" key="3">
    <source>
        <dbReference type="EMBL" id="VFK80631.1"/>
    </source>
</evidence>
<dbReference type="PROSITE" id="PS50102">
    <property type="entry name" value="RRM"/>
    <property type="match status" value="1"/>
</dbReference>
<gene>
    <name evidence="3" type="ORF">BECKSD772D_GA0070982_113410</name>
    <name evidence="2" type="ORF">BECKSD772F_GA0070984_113910</name>
</gene>
<reference evidence="3" key="1">
    <citation type="submission" date="2019-02" db="EMBL/GenBank/DDBJ databases">
        <authorList>
            <person name="Gruber-Vodicka R. H."/>
            <person name="Seah K. B. B."/>
        </authorList>
    </citation>
    <scope>NUCLEOTIDE SEQUENCE</scope>
    <source>
        <strain evidence="3">BECK_S127</strain>
        <strain evidence="2">BECK_S1321</strain>
    </source>
</reference>
<organism evidence="3">
    <name type="scientific">Candidatus Kentrum sp. SD</name>
    <dbReference type="NCBI Taxonomy" id="2126332"/>
    <lineage>
        <taxon>Bacteria</taxon>
        <taxon>Pseudomonadati</taxon>
        <taxon>Pseudomonadota</taxon>
        <taxon>Gammaproteobacteria</taxon>
        <taxon>Candidatus Kentrum</taxon>
    </lineage>
</organism>
<dbReference type="Pfam" id="PF00076">
    <property type="entry name" value="RRM_1"/>
    <property type="match status" value="1"/>
</dbReference>
<dbReference type="AlphaFoldDB" id="A0A451BQM8"/>
<evidence type="ECO:0000313" key="2">
    <source>
        <dbReference type="EMBL" id="VFK43207.1"/>
    </source>
</evidence>
<sequence length="89" mass="10082">MKKLRVTGFPPIVSKDEIIRVFGNYGTIKEVKKAFGAGIAYVYMTYDYQASKAVKELNGTKILLINFPSFKSSGGTFYFFLYTPSRTME</sequence>
<proteinExistence type="predicted"/>
<dbReference type="GO" id="GO:0003723">
    <property type="term" value="F:RNA binding"/>
    <property type="evidence" value="ECO:0007669"/>
    <property type="project" value="InterPro"/>
</dbReference>
<dbReference type="SUPFAM" id="SSF54928">
    <property type="entry name" value="RNA-binding domain, RBD"/>
    <property type="match status" value="1"/>
</dbReference>
<evidence type="ECO:0000259" key="1">
    <source>
        <dbReference type="PROSITE" id="PS50102"/>
    </source>
</evidence>
<dbReference type="InterPro" id="IPR000504">
    <property type="entry name" value="RRM_dom"/>
</dbReference>
<dbReference type="CDD" id="cd00590">
    <property type="entry name" value="RRM_SF"/>
    <property type="match status" value="1"/>
</dbReference>